<feature type="non-terminal residue" evidence="1">
    <location>
        <position position="1"/>
    </location>
</feature>
<evidence type="ECO:0000313" key="1">
    <source>
        <dbReference type="EMBL" id="GAG48448.1"/>
    </source>
</evidence>
<dbReference type="EMBL" id="BARS01055728">
    <property type="protein sequence ID" value="GAG48448.1"/>
    <property type="molecule type" value="Genomic_DNA"/>
</dbReference>
<protein>
    <submittedName>
        <fullName evidence="1">Uncharacterized protein</fullName>
    </submittedName>
</protein>
<accession>X0YIR3</accession>
<name>X0YIR3_9ZZZZ</name>
<dbReference type="AlphaFoldDB" id="X0YIR3"/>
<organism evidence="1">
    <name type="scientific">marine sediment metagenome</name>
    <dbReference type="NCBI Taxonomy" id="412755"/>
    <lineage>
        <taxon>unclassified sequences</taxon>
        <taxon>metagenomes</taxon>
        <taxon>ecological metagenomes</taxon>
    </lineage>
</organism>
<feature type="non-terminal residue" evidence="1">
    <location>
        <position position="197"/>
    </location>
</feature>
<comment type="caution">
    <text evidence="1">The sequence shown here is derived from an EMBL/GenBank/DDBJ whole genome shotgun (WGS) entry which is preliminary data.</text>
</comment>
<sequence length="197" mass="21911">IVAGTLSPYDHCTAYDLVLHHTDETYETLRPGERFVIGLNESRLDALRYLLDHTALFMRVERDDKLHLYKETELAYEYALDGEHTFFTKDNSTKAVLPNKVTVRSVELDEDGGYKYSGSDSDGGSVALYGERPTFEQLNVQSNAEAATVAAAILANIKATERTVQAQVPMNCFADTFDKVKITDLREGSTIVEGHIG</sequence>
<proteinExistence type="predicted"/>
<reference evidence="1" key="1">
    <citation type="journal article" date="2014" name="Front. Microbiol.">
        <title>High frequency of phylogenetically diverse reductive dehalogenase-homologous genes in deep subseafloor sedimentary metagenomes.</title>
        <authorList>
            <person name="Kawai M."/>
            <person name="Futagami T."/>
            <person name="Toyoda A."/>
            <person name="Takaki Y."/>
            <person name="Nishi S."/>
            <person name="Hori S."/>
            <person name="Arai W."/>
            <person name="Tsubouchi T."/>
            <person name="Morono Y."/>
            <person name="Uchiyama I."/>
            <person name="Ito T."/>
            <person name="Fujiyama A."/>
            <person name="Inagaki F."/>
            <person name="Takami H."/>
        </authorList>
    </citation>
    <scope>NUCLEOTIDE SEQUENCE</scope>
    <source>
        <strain evidence="1">Expedition CK06-06</strain>
    </source>
</reference>
<gene>
    <name evidence="1" type="ORF">S01H1_82228</name>
</gene>